<reference evidence="2" key="1">
    <citation type="journal article" date="2005" name="Nature">
        <title>The map-based sequence of the rice genome.</title>
        <authorList>
            <consortium name="International rice genome sequencing project (IRGSP)"/>
            <person name="Matsumoto T."/>
            <person name="Wu J."/>
            <person name="Kanamori H."/>
            <person name="Katayose Y."/>
            <person name="Fujisawa M."/>
            <person name="Namiki N."/>
            <person name="Mizuno H."/>
            <person name="Yamamoto K."/>
            <person name="Antonio B.A."/>
            <person name="Baba T."/>
            <person name="Sakata K."/>
            <person name="Nagamura Y."/>
            <person name="Aoki H."/>
            <person name="Arikawa K."/>
            <person name="Arita K."/>
            <person name="Bito T."/>
            <person name="Chiden Y."/>
            <person name="Fujitsuka N."/>
            <person name="Fukunaka R."/>
            <person name="Hamada M."/>
            <person name="Harada C."/>
            <person name="Hayashi A."/>
            <person name="Hijishita S."/>
            <person name="Honda M."/>
            <person name="Hosokawa S."/>
            <person name="Ichikawa Y."/>
            <person name="Idonuma A."/>
            <person name="Iijima M."/>
            <person name="Ikeda M."/>
            <person name="Ikeno M."/>
            <person name="Ito K."/>
            <person name="Ito S."/>
            <person name="Ito T."/>
            <person name="Ito Y."/>
            <person name="Ito Y."/>
            <person name="Iwabuchi A."/>
            <person name="Kamiya K."/>
            <person name="Karasawa W."/>
            <person name="Kurita K."/>
            <person name="Katagiri S."/>
            <person name="Kikuta A."/>
            <person name="Kobayashi H."/>
            <person name="Kobayashi N."/>
            <person name="Machita K."/>
            <person name="Maehara T."/>
            <person name="Masukawa M."/>
            <person name="Mizubayashi T."/>
            <person name="Mukai Y."/>
            <person name="Nagasaki H."/>
            <person name="Nagata Y."/>
            <person name="Naito S."/>
            <person name="Nakashima M."/>
            <person name="Nakama Y."/>
            <person name="Nakamichi Y."/>
            <person name="Nakamura M."/>
            <person name="Meguro A."/>
            <person name="Negishi M."/>
            <person name="Ohta I."/>
            <person name="Ohta T."/>
            <person name="Okamoto M."/>
            <person name="Ono N."/>
            <person name="Saji S."/>
            <person name="Sakaguchi M."/>
            <person name="Sakai K."/>
            <person name="Shibata M."/>
            <person name="Shimokawa T."/>
            <person name="Song J."/>
            <person name="Takazaki Y."/>
            <person name="Terasawa K."/>
            <person name="Tsugane M."/>
            <person name="Tsuji K."/>
            <person name="Ueda S."/>
            <person name="Waki K."/>
            <person name="Yamagata H."/>
            <person name="Yamamoto M."/>
            <person name="Yamamoto S."/>
            <person name="Yamane H."/>
            <person name="Yoshiki S."/>
            <person name="Yoshihara R."/>
            <person name="Yukawa K."/>
            <person name="Zhong H."/>
            <person name="Yano M."/>
            <person name="Yuan Q."/>
            <person name="Ouyang S."/>
            <person name="Liu J."/>
            <person name="Jones K.M."/>
            <person name="Gansberger K."/>
            <person name="Moffat K."/>
            <person name="Hill J."/>
            <person name="Bera J."/>
            <person name="Fadrosh D."/>
            <person name="Jin S."/>
            <person name="Johri S."/>
            <person name="Kim M."/>
            <person name="Overton L."/>
            <person name="Reardon M."/>
            <person name="Tsitrin T."/>
            <person name="Vuong H."/>
            <person name="Weaver B."/>
            <person name="Ciecko A."/>
            <person name="Tallon L."/>
            <person name="Jackson J."/>
            <person name="Pai G."/>
            <person name="Aken S.V."/>
            <person name="Utterback T."/>
            <person name="Reidmuller S."/>
            <person name="Feldblyum T."/>
            <person name="Hsiao J."/>
            <person name="Zismann V."/>
            <person name="Iobst S."/>
            <person name="de Vazeille A.R."/>
            <person name="Buell C.R."/>
            <person name="Ying K."/>
            <person name="Li Y."/>
            <person name="Lu T."/>
            <person name="Huang Y."/>
            <person name="Zhao Q."/>
            <person name="Feng Q."/>
            <person name="Zhang L."/>
            <person name="Zhu J."/>
            <person name="Weng Q."/>
            <person name="Mu J."/>
            <person name="Lu Y."/>
            <person name="Fan D."/>
            <person name="Liu Y."/>
            <person name="Guan J."/>
            <person name="Zhang Y."/>
            <person name="Yu S."/>
            <person name="Liu X."/>
            <person name="Zhang Y."/>
            <person name="Hong G."/>
            <person name="Han B."/>
            <person name="Choisne N."/>
            <person name="Demange N."/>
            <person name="Orjeda G."/>
            <person name="Samain S."/>
            <person name="Cattolico L."/>
            <person name="Pelletier E."/>
            <person name="Couloux A."/>
            <person name="Segurens B."/>
            <person name="Wincker P."/>
            <person name="D'Hont A."/>
            <person name="Scarpelli C."/>
            <person name="Weissenbach J."/>
            <person name="Salanoubat M."/>
            <person name="Quetier F."/>
            <person name="Yu Y."/>
            <person name="Kim H.R."/>
            <person name="Rambo T."/>
            <person name="Currie J."/>
            <person name="Collura K."/>
            <person name="Luo M."/>
            <person name="Yang T."/>
            <person name="Ammiraju J.S.S."/>
            <person name="Engler F."/>
            <person name="Soderlund C."/>
            <person name="Wing R.A."/>
            <person name="Palmer L.E."/>
            <person name="de la Bastide M."/>
            <person name="Spiegel L."/>
            <person name="Nascimento L."/>
            <person name="Zutavern T."/>
            <person name="O'Shaughnessy A."/>
            <person name="Dike S."/>
            <person name="Dedhia N."/>
            <person name="Preston R."/>
            <person name="Balija V."/>
            <person name="McCombie W.R."/>
            <person name="Chow T."/>
            <person name="Chen H."/>
            <person name="Chung M."/>
            <person name="Chen C."/>
            <person name="Shaw J."/>
            <person name="Wu H."/>
            <person name="Hsiao K."/>
            <person name="Chao Y."/>
            <person name="Chu M."/>
            <person name="Cheng C."/>
            <person name="Hour A."/>
            <person name="Lee P."/>
            <person name="Lin S."/>
            <person name="Lin Y."/>
            <person name="Liou J."/>
            <person name="Liu S."/>
            <person name="Hsing Y."/>
            <person name="Raghuvanshi S."/>
            <person name="Mohanty A."/>
            <person name="Bharti A.K."/>
            <person name="Gaur A."/>
            <person name="Gupta V."/>
            <person name="Kumar D."/>
            <person name="Ravi V."/>
            <person name="Vij S."/>
            <person name="Kapur A."/>
            <person name="Khurana P."/>
            <person name="Khurana P."/>
            <person name="Khurana J.P."/>
            <person name="Tyagi A.K."/>
            <person name="Gaikwad K."/>
            <person name="Singh A."/>
            <person name="Dalal V."/>
            <person name="Srivastava S."/>
            <person name="Dixit A."/>
            <person name="Pal A.K."/>
            <person name="Ghazi I.A."/>
            <person name="Yadav M."/>
            <person name="Pandit A."/>
            <person name="Bhargava A."/>
            <person name="Sureshbabu K."/>
            <person name="Batra K."/>
            <person name="Sharma T.R."/>
            <person name="Mohapatra T."/>
            <person name="Singh N.K."/>
            <person name="Messing J."/>
            <person name="Nelson A.B."/>
            <person name="Fuks G."/>
            <person name="Kavchok S."/>
            <person name="Keizer G."/>
            <person name="Linton E."/>
            <person name="Llaca V."/>
            <person name="Song R."/>
            <person name="Tanyolac B."/>
            <person name="Young S."/>
            <person name="Ho-Il K."/>
            <person name="Hahn J.H."/>
            <person name="Sangsakoo G."/>
            <person name="Vanavichit A."/>
            <person name="de Mattos Luiz.A.T."/>
            <person name="Zimmer P.D."/>
            <person name="Malone G."/>
            <person name="Dellagostin O."/>
            <person name="de Oliveira A.C."/>
            <person name="Bevan M."/>
            <person name="Bancroft I."/>
            <person name="Minx P."/>
            <person name="Cordum H."/>
            <person name="Wilson R."/>
            <person name="Cheng Z."/>
            <person name="Jin W."/>
            <person name="Jiang J."/>
            <person name="Leong S.A."/>
            <person name="Iwama H."/>
            <person name="Gojobori T."/>
            <person name="Itoh T."/>
            <person name="Niimura Y."/>
            <person name="Fujii Y."/>
            <person name="Habara T."/>
            <person name="Sakai H."/>
            <person name="Sato Y."/>
            <person name="Wilson G."/>
            <person name="Kumar K."/>
            <person name="McCouch S."/>
            <person name="Juretic N."/>
            <person name="Hoen D."/>
            <person name="Wright S."/>
            <person name="Bruskiewich R."/>
            <person name="Bureau T."/>
            <person name="Miyao A."/>
            <person name="Hirochika H."/>
            <person name="Nishikawa T."/>
            <person name="Kadowaki K."/>
            <person name="Sugiura M."/>
            <person name="Burr B."/>
            <person name="Sasaki T."/>
        </authorList>
    </citation>
    <scope>NUCLEOTIDE SEQUENCE [LARGE SCALE GENOMIC DNA]</scope>
    <source>
        <strain evidence="2">cv. Nipponbare</strain>
    </source>
</reference>
<accession>A0A0P0WDJ0</accession>
<name>A0A0P0WDJ0_ORYSJ</name>
<sequence length="184" mass="21028">MGNLSQERRRRDLIRWSMQITCSLADRGSEVGCSRNRPRNSVVLLLPGCFGAVRRRADRGGEAFWSRLDRGFRGITGLIDVYASLFGFCRGDRSTGHGRCWVRSFSGEVTLPRGFPVAFKSQRLQPYRILQGKPINVRRSLTSKDLEAVKQTHLGITGSMSKEERERTFNLRSILPGLRWWLNK</sequence>
<dbReference type="AlphaFoldDB" id="A0A0P0WDJ0"/>
<proteinExistence type="predicted"/>
<dbReference type="EMBL" id="AP014960">
    <property type="protein sequence ID" value="BAS90422.1"/>
    <property type="molecule type" value="Genomic_DNA"/>
</dbReference>
<dbReference type="Proteomes" id="UP000059680">
    <property type="component" value="Chromosome 4"/>
</dbReference>
<protein>
    <submittedName>
        <fullName evidence="1">Os04g0555350 protein</fullName>
    </submittedName>
</protein>
<dbReference type="PaxDb" id="39947-A0A0P0WDJ0"/>
<reference evidence="1 2" key="2">
    <citation type="journal article" date="2013" name="Plant Cell Physiol.">
        <title>Rice Annotation Project Database (RAP-DB): an integrative and interactive database for rice genomics.</title>
        <authorList>
            <person name="Sakai H."/>
            <person name="Lee S.S."/>
            <person name="Tanaka T."/>
            <person name="Numa H."/>
            <person name="Kim J."/>
            <person name="Kawahara Y."/>
            <person name="Wakimoto H."/>
            <person name="Yang C.C."/>
            <person name="Iwamoto M."/>
            <person name="Abe T."/>
            <person name="Yamada Y."/>
            <person name="Muto A."/>
            <person name="Inokuchi H."/>
            <person name="Ikemura T."/>
            <person name="Matsumoto T."/>
            <person name="Sasaki T."/>
            <person name="Itoh T."/>
        </authorList>
    </citation>
    <scope>NUCLEOTIDE SEQUENCE [LARGE SCALE GENOMIC DNA]</scope>
    <source>
        <strain evidence="2">cv. Nipponbare</strain>
    </source>
</reference>
<organism evidence="1 2">
    <name type="scientific">Oryza sativa subsp. japonica</name>
    <name type="common">Rice</name>
    <dbReference type="NCBI Taxonomy" id="39947"/>
    <lineage>
        <taxon>Eukaryota</taxon>
        <taxon>Viridiplantae</taxon>
        <taxon>Streptophyta</taxon>
        <taxon>Embryophyta</taxon>
        <taxon>Tracheophyta</taxon>
        <taxon>Spermatophyta</taxon>
        <taxon>Magnoliopsida</taxon>
        <taxon>Liliopsida</taxon>
        <taxon>Poales</taxon>
        <taxon>Poaceae</taxon>
        <taxon>BOP clade</taxon>
        <taxon>Oryzoideae</taxon>
        <taxon>Oryzeae</taxon>
        <taxon>Oryzinae</taxon>
        <taxon>Oryza</taxon>
        <taxon>Oryza sativa</taxon>
    </lineage>
</organism>
<evidence type="ECO:0000313" key="2">
    <source>
        <dbReference type="Proteomes" id="UP000059680"/>
    </source>
</evidence>
<dbReference type="InParanoid" id="A0A0P0WDJ0"/>
<gene>
    <name evidence="1" type="ordered locus">Os04g0555350</name>
    <name evidence="1" type="ORF">OSNPB_040555350</name>
</gene>
<reference evidence="1 2" key="3">
    <citation type="journal article" date="2013" name="Rice">
        <title>Improvement of the Oryza sativa Nipponbare reference genome using next generation sequence and optical map data.</title>
        <authorList>
            <person name="Kawahara Y."/>
            <person name="de la Bastide M."/>
            <person name="Hamilton J.P."/>
            <person name="Kanamori H."/>
            <person name="McCombie W.R."/>
            <person name="Ouyang S."/>
            <person name="Schwartz D.C."/>
            <person name="Tanaka T."/>
            <person name="Wu J."/>
            <person name="Zhou S."/>
            <person name="Childs K.L."/>
            <person name="Davidson R.M."/>
            <person name="Lin H."/>
            <person name="Quesada-Ocampo L."/>
            <person name="Vaillancourt B."/>
            <person name="Sakai H."/>
            <person name="Lee S.S."/>
            <person name="Kim J."/>
            <person name="Numa H."/>
            <person name="Itoh T."/>
            <person name="Buell C.R."/>
            <person name="Matsumoto T."/>
        </authorList>
    </citation>
    <scope>NUCLEOTIDE SEQUENCE [LARGE SCALE GENOMIC DNA]</scope>
    <source>
        <strain evidence="2">cv. Nipponbare</strain>
    </source>
</reference>
<keyword evidence="2" id="KW-1185">Reference proteome</keyword>
<evidence type="ECO:0000313" key="1">
    <source>
        <dbReference type="EMBL" id="BAS90422.1"/>
    </source>
</evidence>